<evidence type="ECO:0000313" key="5">
    <source>
        <dbReference type="Proteomes" id="UP000095495"/>
    </source>
</evidence>
<feature type="coiled-coil region" evidence="1">
    <location>
        <begin position="125"/>
        <end position="183"/>
    </location>
</feature>
<dbReference type="Proteomes" id="UP000095495">
    <property type="component" value="Unassembled WGS sequence"/>
</dbReference>
<keyword evidence="3" id="KW-1133">Transmembrane helix</keyword>
<feature type="compositionally biased region" description="Basic residues" evidence="2">
    <location>
        <begin position="22"/>
        <end position="39"/>
    </location>
</feature>
<name>A0A173UDT3_9FIRM</name>
<evidence type="ECO:0000256" key="2">
    <source>
        <dbReference type="SAM" id="MobiDB-lite"/>
    </source>
</evidence>
<organism evidence="4 5">
    <name type="scientific">Roseburia faecis</name>
    <dbReference type="NCBI Taxonomy" id="301302"/>
    <lineage>
        <taxon>Bacteria</taxon>
        <taxon>Bacillati</taxon>
        <taxon>Bacillota</taxon>
        <taxon>Clostridia</taxon>
        <taxon>Lachnospirales</taxon>
        <taxon>Lachnospiraceae</taxon>
        <taxon>Roseburia</taxon>
    </lineage>
</organism>
<protein>
    <submittedName>
        <fullName evidence="4">Uncharacterized conserved protein</fullName>
    </submittedName>
</protein>
<keyword evidence="3" id="KW-0472">Membrane</keyword>
<feature type="region of interest" description="Disordered" evidence="2">
    <location>
        <begin position="1"/>
        <end position="53"/>
    </location>
</feature>
<gene>
    <name evidence="4" type="ORF">ERS852420_02840</name>
</gene>
<sequence>MADERNLVDEEDAVKENSTKNRREKKKREKKEKKEKKNAKGNAPEPEEDEDEKGGGRLILVLTTILIIAIWMGIIGILIKTDVGGFGSTVLYPLLKDVPYVNKILPQPEETVEQTEGTEHQYGSLSEAISQIKELEKELDEASSTNKNDKKKIKDLKAQIKDLSKYKEDEAAFEKEKEKYYEEVVFSDQAPDIQQYKTYYESIDPENAEVLYKQVVEQITYDSQVEDYAKTYSNMKPQEAASIFDTMTDNLGLVADILMNMGTQQRADILGKMDATTAAKLTEIMEPTKKK</sequence>
<evidence type="ECO:0000256" key="3">
    <source>
        <dbReference type="SAM" id="Phobius"/>
    </source>
</evidence>
<evidence type="ECO:0000313" key="4">
    <source>
        <dbReference type="EMBL" id="CUN12407.1"/>
    </source>
</evidence>
<feature type="compositionally biased region" description="Basic and acidic residues" evidence="2">
    <location>
        <begin position="1"/>
        <end position="21"/>
    </location>
</feature>
<reference evidence="4 5" key="1">
    <citation type="submission" date="2015-09" db="EMBL/GenBank/DDBJ databases">
        <authorList>
            <consortium name="Pathogen Informatics"/>
        </authorList>
    </citation>
    <scope>NUCLEOTIDE SEQUENCE [LARGE SCALE GENOMIC DNA]</scope>
    <source>
        <strain evidence="4 5">2789STDY5608863</strain>
    </source>
</reference>
<accession>A0A173UDT3</accession>
<evidence type="ECO:0000256" key="1">
    <source>
        <dbReference type="SAM" id="Coils"/>
    </source>
</evidence>
<feature type="transmembrane region" description="Helical" evidence="3">
    <location>
        <begin position="58"/>
        <end position="79"/>
    </location>
</feature>
<dbReference type="AlphaFoldDB" id="A0A173UDT3"/>
<dbReference type="EMBL" id="CYXV01000014">
    <property type="protein sequence ID" value="CUN12407.1"/>
    <property type="molecule type" value="Genomic_DNA"/>
</dbReference>
<keyword evidence="3" id="KW-0812">Transmembrane</keyword>
<dbReference type="RefSeq" id="WP_055263682.1">
    <property type="nucleotide sequence ID" value="NZ_CYXV01000014.1"/>
</dbReference>
<proteinExistence type="predicted"/>
<dbReference type="SUPFAM" id="SSF158791">
    <property type="entry name" value="MgtE N-terminal domain-like"/>
    <property type="match status" value="1"/>
</dbReference>
<keyword evidence="1" id="KW-0175">Coiled coil</keyword>